<feature type="region of interest" description="Disordered" evidence="2">
    <location>
        <begin position="1"/>
        <end position="24"/>
    </location>
</feature>
<protein>
    <submittedName>
        <fullName evidence="3">Uncharacterized protein</fullName>
    </submittedName>
</protein>
<accession>A0ABR2KFE7</accession>
<proteinExistence type="predicted"/>
<feature type="coiled-coil region" evidence="1">
    <location>
        <begin position="227"/>
        <end position="350"/>
    </location>
</feature>
<keyword evidence="4" id="KW-1185">Reference proteome</keyword>
<evidence type="ECO:0000256" key="2">
    <source>
        <dbReference type="SAM" id="MobiDB-lite"/>
    </source>
</evidence>
<gene>
    <name evidence="3" type="ORF">M9Y10_033917</name>
</gene>
<keyword evidence="1" id="KW-0175">Coiled coil</keyword>
<evidence type="ECO:0000313" key="4">
    <source>
        <dbReference type="Proteomes" id="UP001470230"/>
    </source>
</evidence>
<organism evidence="3 4">
    <name type="scientific">Tritrichomonas musculus</name>
    <dbReference type="NCBI Taxonomy" id="1915356"/>
    <lineage>
        <taxon>Eukaryota</taxon>
        <taxon>Metamonada</taxon>
        <taxon>Parabasalia</taxon>
        <taxon>Tritrichomonadida</taxon>
        <taxon>Tritrichomonadidae</taxon>
        <taxon>Tritrichomonas</taxon>
    </lineage>
</organism>
<evidence type="ECO:0000313" key="3">
    <source>
        <dbReference type="EMBL" id="KAK8889172.1"/>
    </source>
</evidence>
<feature type="coiled-coil region" evidence="1">
    <location>
        <begin position="36"/>
        <end position="127"/>
    </location>
</feature>
<dbReference type="Proteomes" id="UP001470230">
    <property type="component" value="Unassembled WGS sequence"/>
</dbReference>
<comment type="caution">
    <text evidence="3">The sequence shown here is derived from an EMBL/GenBank/DDBJ whole genome shotgun (WGS) entry which is preliminary data.</text>
</comment>
<dbReference type="EMBL" id="JAPFFF010000005">
    <property type="protein sequence ID" value="KAK8889172.1"/>
    <property type="molecule type" value="Genomic_DNA"/>
</dbReference>
<reference evidence="3 4" key="1">
    <citation type="submission" date="2024-04" db="EMBL/GenBank/DDBJ databases">
        <title>Tritrichomonas musculus Genome.</title>
        <authorList>
            <person name="Alves-Ferreira E."/>
            <person name="Grigg M."/>
            <person name="Lorenzi H."/>
            <person name="Galac M."/>
        </authorList>
    </citation>
    <scope>NUCLEOTIDE SEQUENCE [LARGE SCALE GENOMIC DNA]</scope>
    <source>
        <strain evidence="3 4">EAF2021</strain>
    </source>
</reference>
<sequence>MNRSKSSQKMANKKTSSTSIGNSKTQEIQNFSLTQYNKDLEKINNYQKKLESFSQKLKSKKRKFNFLLKENISKLANQETEIESQLKTLSDQIKTFKNQKEKSDQDISQHKLLLIKLEDEKNNLNKTEKWAETTFSNSSNQNSAFSTRNTIFKTLDEIDEIKKKSRVLRSKIFSYQKRLLKLSDDISPVRVQIYLLQSKIDYENENEINNQELSTKTQNTIKAAVAAQHLTIEKMKLQKQIDQINQRISEIKAEKSKIKKKLTPIKSEEKESILKTILEQVNQYEEASLRRKSYQENKIMSIHETISKELEIKIEIDEIQNELKQVKQQKEEMKNVLIQKKTEINTLQNMLATYNVQEVKKDPLYDLIVQIKQKREEGIKIETQEPKEFTIDPNELQTARENCDIQYNELKLVVKKQLDFNEQMKKELIKRMKELESGRKAAPTQKVVFKDTPKISLLKKRINDMEKEVFMIQQKHQKKLSKISKKQAIFNSDHEKLDLDNNLYFLKSEFANYFERSMNWFLQAIRSQIKLWFLQNINIPQTIGKWDSKIISAVINETEDFILKSSILCR</sequence>
<name>A0ABR2KFE7_9EUKA</name>
<evidence type="ECO:0000256" key="1">
    <source>
        <dbReference type="SAM" id="Coils"/>
    </source>
</evidence>